<organism evidence="1 2">
    <name type="scientific">Peribacillus simplex</name>
    <dbReference type="NCBI Taxonomy" id="1478"/>
    <lineage>
        <taxon>Bacteria</taxon>
        <taxon>Bacillati</taxon>
        <taxon>Bacillota</taxon>
        <taxon>Bacilli</taxon>
        <taxon>Bacillales</taxon>
        <taxon>Bacillaceae</taxon>
        <taxon>Peribacillus</taxon>
    </lineage>
</organism>
<dbReference type="RefSeq" id="WP_144477590.1">
    <property type="nucleotide sequence ID" value="NZ_CABIYS010000002.1"/>
</dbReference>
<accession>A0A8B5Y2F4</accession>
<dbReference type="InterPro" id="IPR011047">
    <property type="entry name" value="Quinoprotein_ADH-like_sf"/>
</dbReference>
<evidence type="ECO:0000313" key="1">
    <source>
        <dbReference type="EMBL" id="TVX82952.1"/>
    </source>
</evidence>
<reference evidence="1 2" key="1">
    <citation type="submission" date="2019-07" db="EMBL/GenBank/DDBJ databases">
        <title>Genome assembly of Bacillus simplex strain GGC-P6A.</title>
        <authorList>
            <person name="Jennings M.E."/>
            <person name="Barton H.A."/>
        </authorList>
    </citation>
    <scope>NUCLEOTIDE SEQUENCE [LARGE SCALE GENOMIC DNA]</scope>
    <source>
        <strain evidence="1 2">GGC-P6A</strain>
    </source>
</reference>
<dbReference type="EMBL" id="VNKI01000002">
    <property type="protein sequence ID" value="TVX82952.1"/>
    <property type="molecule type" value="Genomic_DNA"/>
</dbReference>
<gene>
    <name evidence="1" type="ORF">FQP34_05065</name>
</gene>
<sequence length="293" mass="33809">MKTKLVCKKVMQFTSKNDCISAEIAANGDLLLLETPIQPEGVDGFVQVAIKQNLKVHIINNQQYKQIEFHKVPISADHVQTFSDGTIILVGSRCEYNEGKPDKNARFYDNNGQFLYALTLGDGIQSVQVDEQDRIWISYFDEGVFGNYGWDEPIGRHGLILFDRQGNILWHAGEYGISDCYALNVASSDKVCFYYYHDFKFVILDELFQPTFFNIKKESFWEFAISDDAIAIFDGNCSYMFHRKGQTFKKGRRIQYVDEQCQKISGRLAMRAEIIYMYNNDGIYKTMLSQKNK</sequence>
<dbReference type="AlphaFoldDB" id="A0A8B5Y2F4"/>
<evidence type="ECO:0000313" key="2">
    <source>
        <dbReference type="Proteomes" id="UP000317770"/>
    </source>
</evidence>
<dbReference type="Proteomes" id="UP000317770">
    <property type="component" value="Unassembled WGS sequence"/>
</dbReference>
<proteinExistence type="predicted"/>
<protein>
    <recommendedName>
        <fullName evidence="3">WG repeat-containing protein</fullName>
    </recommendedName>
</protein>
<evidence type="ECO:0008006" key="3">
    <source>
        <dbReference type="Google" id="ProtNLM"/>
    </source>
</evidence>
<name>A0A8B5Y2F4_9BACI</name>
<dbReference type="SUPFAM" id="SSF50998">
    <property type="entry name" value="Quinoprotein alcohol dehydrogenase-like"/>
    <property type="match status" value="1"/>
</dbReference>
<comment type="caution">
    <text evidence="1">The sequence shown here is derived from an EMBL/GenBank/DDBJ whole genome shotgun (WGS) entry which is preliminary data.</text>
</comment>